<dbReference type="RefSeq" id="WP_123131157.1">
    <property type="nucleotide sequence ID" value="NZ_JBHMAD010000013.1"/>
</dbReference>
<dbReference type="Proteomes" id="UP000271010">
    <property type="component" value="Unassembled WGS sequence"/>
</dbReference>
<dbReference type="OrthoDB" id="966120at2"/>
<accession>A0A3M9N7G9</accession>
<sequence>MKGKAFVLGGGIDGNVCEITEACDCCNADLMFISEKLFVYDNLCEGHYVRKGNYKLKGNQITLEFEPQLVSYYHNEESETNTNVPERVLKSENKPIPKETYTIGKCKGFLIITNNIKSEDIAFPVGILKESSTMKGKIDILKQIGAWKLLALK</sequence>
<dbReference type="AlphaFoldDB" id="A0A3M9N7G9"/>
<evidence type="ECO:0000313" key="2">
    <source>
        <dbReference type="Proteomes" id="UP000271010"/>
    </source>
</evidence>
<reference evidence="1 2" key="1">
    <citation type="submission" date="2018-11" db="EMBL/GenBank/DDBJ databases">
        <title>Rufibacter latericius sp. nov., isolated from water in Baiyang Lake.</title>
        <authorList>
            <person name="Yang Y."/>
        </authorList>
    </citation>
    <scope>NUCLEOTIDE SEQUENCE [LARGE SCALE GENOMIC DNA]</scope>
    <source>
        <strain evidence="1 2">MCC P1</strain>
    </source>
</reference>
<name>A0A3M9N7G9_9BACT</name>
<dbReference type="EMBL" id="RJJE01000001">
    <property type="protein sequence ID" value="RNI32958.1"/>
    <property type="molecule type" value="Genomic_DNA"/>
</dbReference>
<organism evidence="1 2">
    <name type="scientific">Rufibacter immobilis</name>
    <dbReference type="NCBI Taxonomy" id="1348778"/>
    <lineage>
        <taxon>Bacteria</taxon>
        <taxon>Pseudomonadati</taxon>
        <taxon>Bacteroidota</taxon>
        <taxon>Cytophagia</taxon>
        <taxon>Cytophagales</taxon>
        <taxon>Hymenobacteraceae</taxon>
        <taxon>Rufibacter</taxon>
    </lineage>
</organism>
<proteinExistence type="predicted"/>
<gene>
    <name evidence="1" type="ORF">EFA69_00610</name>
</gene>
<keyword evidence="2" id="KW-1185">Reference proteome</keyword>
<evidence type="ECO:0000313" key="1">
    <source>
        <dbReference type="EMBL" id="RNI32958.1"/>
    </source>
</evidence>
<comment type="caution">
    <text evidence="1">The sequence shown here is derived from an EMBL/GenBank/DDBJ whole genome shotgun (WGS) entry which is preliminary data.</text>
</comment>
<protein>
    <submittedName>
        <fullName evidence="1">Uncharacterized protein</fullName>
    </submittedName>
</protein>